<keyword evidence="5" id="KW-1003">Cell membrane</keyword>
<dbReference type="eggNOG" id="COG2943">
    <property type="taxonomic scope" value="Bacteria"/>
</dbReference>
<keyword evidence="11" id="KW-0472">Membrane</keyword>
<proteinExistence type="inferred from homology"/>
<evidence type="ECO:0000256" key="8">
    <source>
        <dbReference type="ARBA" id="ARBA00022679"/>
    </source>
</evidence>
<evidence type="ECO:0000256" key="7">
    <source>
        <dbReference type="ARBA" id="ARBA00022676"/>
    </source>
</evidence>
<comment type="pathway">
    <text evidence="2">Glycan metabolism; osmoregulated periplasmic glucan (OPG) biosynthesis.</text>
</comment>
<evidence type="ECO:0000256" key="5">
    <source>
        <dbReference type="ARBA" id="ARBA00022475"/>
    </source>
</evidence>
<evidence type="ECO:0000256" key="6">
    <source>
        <dbReference type="ARBA" id="ARBA00022519"/>
    </source>
</evidence>
<dbReference type="AlphaFoldDB" id="A0A062U7A5"/>
<dbReference type="Proteomes" id="UP000249123">
    <property type="component" value="Unassembled WGS sequence"/>
</dbReference>
<evidence type="ECO:0000256" key="3">
    <source>
        <dbReference type="ARBA" id="ARBA00009337"/>
    </source>
</evidence>
<sequence length="731" mass="81750">MTDLRPRPTEFPLTMPNQAFKAQEGRRKAETPSYRWRKLFVFFSSMLLTLWATREMYEVLAASEMTLLEWVLLVVFVINISWICFAFINATIGFVGALSSEFRGGGEEPDICIHNVRTVIAFPIYNESVEHVFATVSATARMLKESPGIYECFILSDTTDPEIALAEEAAYTELLRTAGHEVAVRYRRRTINHHRKSGNVRDFVMRWGGRYDYMIVFDADSYMERDTIVRLVKEMERAPHTALIQTIPQLVGGTTLFARCQQFASALYGPILGGGMAWWAQNEGNFWGHNAIIRVSALAEAAGLPDIPGKAPFGGTILSHDFVEAAFLRRAGWNVEIRPEIGGSYEQGPPTIIELVKRDRRWCQGNMQHMAVLLKTAGLSWTNRFHLITGIFSYLASPLWLIFITLGMMLSLQNSFMRPNYFSDGASLFPTWPVIDSERALTLFLATMGLLFAPKIYALIYGLVSSRWRKTVGVTRTFMGTLTETFISVLIAPILMATQTGAVINVFRGKDTGWSPQERSQGGYGFLTTLRHNAPATLLGLVLTVSAIAISPIYAAWLAPATIGMLLSAPLSYWTAKESVGRAAHLKGLLVTPVEINTPESVQLSKAESATFATLPKTDIVSLLRDRRKQKKRKQLIDPYWPLQRYEVHTPLAIARAKAARVLSLEDYMKAITRAELMAVLNSSQDMESISFRFSVAGRVVGDSTSFERFLATRRTPARPPQPSGARRGRS</sequence>
<comment type="subcellular location">
    <subcellularLocation>
        <location evidence="1">Cell inner membrane</location>
        <topology evidence="1">Multi-pass membrane protein</topology>
    </subcellularLocation>
</comment>
<comment type="similarity">
    <text evidence="3">Belongs to the glycosyltransferase 2 family. OpgH subfamily.</text>
</comment>
<keyword evidence="7" id="KW-0328">Glycosyltransferase</keyword>
<accession>A0A062U7A5</accession>
<keyword evidence="6" id="KW-0997">Cell inner membrane</keyword>
<gene>
    <name evidence="13" type="ORF">HY3_10225</name>
</gene>
<evidence type="ECO:0000256" key="9">
    <source>
        <dbReference type="ARBA" id="ARBA00022692"/>
    </source>
</evidence>
<keyword evidence="9" id="KW-0812">Transmembrane</keyword>
<dbReference type="PANTHER" id="PTHR43867:SF5">
    <property type="entry name" value="GLUCANS BIOSYNTHESIS GLUCOSYLTRANSFERASE H"/>
    <property type="match status" value="1"/>
</dbReference>
<dbReference type="RefSeq" id="WP_051594705.1">
    <property type="nucleotide sequence ID" value="NZ_AWFA01000009.1"/>
</dbReference>
<evidence type="ECO:0000256" key="4">
    <source>
        <dbReference type="ARBA" id="ARBA00020585"/>
    </source>
</evidence>
<evidence type="ECO:0000256" key="1">
    <source>
        <dbReference type="ARBA" id="ARBA00004429"/>
    </source>
</evidence>
<dbReference type="STRING" id="1280941.HY2_10065"/>
<protein>
    <recommendedName>
        <fullName evidence="4">Glucans biosynthesis glucosyltransferase H</fullName>
    </recommendedName>
</protein>
<keyword evidence="10" id="KW-1133">Transmembrane helix</keyword>
<name>A0A062U7A5_9PROT</name>
<evidence type="ECO:0000256" key="11">
    <source>
        <dbReference type="ARBA" id="ARBA00023136"/>
    </source>
</evidence>
<evidence type="ECO:0000256" key="2">
    <source>
        <dbReference type="ARBA" id="ARBA00005001"/>
    </source>
</evidence>
<keyword evidence="8" id="KW-0808">Transferase</keyword>
<organism evidence="13 14">
    <name type="scientific">Hyphomonas pacifica</name>
    <dbReference type="NCBI Taxonomy" id="1280941"/>
    <lineage>
        <taxon>Bacteria</taxon>
        <taxon>Pseudomonadati</taxon>
        <taxon>Pseudomonadota</taxon>
        <taxon>Alphaproteobacteria</taxon>
        <taxon>Hyphomonadales</taxon>
        <taxon>Hyphomonadaceae</taxon>
        <taxon>Hyphomonas</taxon>
    </lineage>
</organism>
<evidence type="ECO:0000256" key="10">
    <source>
        <dbReference type="ARBA" id="ARBA00022989"/>
    </source>
</evidence>
<comment type="caution">
    <text evidence="13">The sequence shown here is derived from an EMBL/GenBank/DDBJ whole genome shotgun (WGS) entry which is preliminary data.</text>
</comment>
<dbReference type="Gene3D" id="3.90.550.10">
    <property type="entry name" value="Spore Coat Polysaccharide Biosynthesis Protein SpsA, Chain A"/>
    <property type="match status" value="1"/>
</dbReference>
<evidence type="ECO:0000259" key="12">
    <source>
        <dbReference type="Pfam" id="PF13632"/>
    </source>
</evidence>
<dbReference type="Pfam" id="PF13632">
    <property type="entry name" value="Glyco_trans_2_3"/>
    <property type="match status" value="1"/>
</dbReference>
<dbReference type="NCBIfam" id="NF003962">
    <property type="entry name" value="PRK05454.2-5"/>
    <property type="match status" value="1"/>
</dbReference>
<keyword evidence="14" id="KW-1185">Reference proteome</keyword>
<reference evidence="13 14" key="1">
    <citation type="submission" date="2013-04" db="EMBL/GenBank/DDBJ databases">
        <title>Hyphomonas sp. T24B3 Genome Sequencing.</title>
        <authorList>
            <person name="Lai Q."/>
            <person name="Shao Z."/>
        </authorList>
    </citation>
    <scope>NUCLEOTIDE SEQUENCE [LARGE SCALE GENOMIC DNA]</scope>
    <source>
        <strain evidence="13 14">T24B3</strain>
    </source>
</reference>
<evidence type="ECO:0000313" key="13">
    <source>
        <dbReference type="EMBL" id="RAN34676.1"/>
    </source>
</evidence>
<dbReference type="OrthoDB" id="9775281at2"/>
<dbReference type="SUPFAM" id="SSF53448">
    <property type="entry name" value="Nucleotide-diphospho-sugar transferases"/>
    <property type="match status" value="1"/>
</dbReference>
<dbReference type="CDD" id="cd04191">
    <property type="entry name" value="Glucan_BSP_MdoH"/>
    <property type="match status" value="1"/>
</dbReference>
<dbReference type="NCBIfam" id="NF003958">
    <property type="entry name" value="PRK05454.2-1"/>
    <property type="match status" value="1"/>
</dbReference>
<dbReference type="InterPro" id="IPR050321">
    <property type="entry name" value="Glycosyltr_2/OpgH_subfam"/>
</dbReference>
<dbReference type="EMBL" id="AWFB01000009">
    <property type="protein sequence ID" value="RAN34676.1"/>
    <property type="molecule type" value="Genomic_DNA"/>
</dbReference>
<dbReference type="InterPro" id="IPR029044">
    <property type="entry name" value="Nucleotide-diphossugar_trans"/>
</dbReference>
<feature type="domain" description="Glycosyltransferase 2-like" evidence="12">
    <location>
        <begin position="215"/>
        <end position="404"/>
    </location>
</feature>
<dbReference type="PANTHER" id="PTHR43867">
    <property type="entry name" value="CELLULOSE SYNTHASE CATALYTIC SUBUNIT A [UDP-FORMING]"/>
    <property type="match status" value="1"/>
</dbReference>
<evidence type="ECO:0000313" key="14">
    <source>
        <dbReference type="Proteomes" id="UP000249123"/>
    </source>
</evidence>
<dbReference type="InterPro" id="IPR001173">
    <property type="entry name" value="Glyco_trans_2-like"/>
</dbReference>
<dbReference type="GO" id="GO:0016758">
    <property type="term" value="F:hexosyltransferase activity"/>
    <property type="evidence" value="ECO:0007669"/>
    <property type="project" value="TreeGrafter"/>
</dbReference>
<dbReference type="GO" id="GO:0005886">
    <property type="term" value="C:plasma membrane"/>
    <property type="evidence" value="ECO:0007669"/>
    <property type="project" value="UniProtKB-SubCell"/>
</dbReference>